<organism evidence="1 2">
    <name type="scientific">candidate division MSBL1 archaeon SCGC-AAA259E19</name>
    <dbReference type="NCBI Taxonomy" id="1698264"/>
    <lineage>
        <taxon>Archaea</taxon>
        <taxon>Methanobacteriati</taxon>
        <taxon>Methanobacteriota</taxon>
        <taxon>candidate division MSBL1</taxon>
    </lineage>
</organism>
<accession>A0A133UCR2</accession>
<protein>
    <submittedName>
        <fullName evidence="1">Uncharacterized protein</fullName>
    </submittedName>
</protein>
<dbReference type="AlphaFoldDB" id="A0A133UCR2"/>
<gene>
    <name evidence="1" type="ORF">AKJ65_08230</name>
</gene>
<reference evidence="1 2" key="1">
    <citation type="journal article" date="2016" name="Sci. Rep.">
        <title>Metabolic traits of an uncultured archaeal lineage -MSBL1- from brine pools of the Red Sea.</title>
        <authorList>
            <person name="Mwirichia R."/>
            <person name="Alam I."/>
            <person name="Rashid M."/>
            <person name="Vinu M."/>
            <person name="Ba-Alawi W."/>
            <person name="Anthony Kamau A."/>
            <person name="Kamanda Ngugi D."/>
            <person name="Goker M."/>
            <person name="Klenk H.P."/>
            <person name="Bajic V."/>
            <person name="Stingl U."/>
        </authorList>
    </citation>
    <scope>NUCLEOTIDE SEQUENCE [LARGE SCALE GENOMIC DNA]</scope>
    <source>
        <strain evidence="1">SCGC-AAA259E19</strain>
    </source>
</reference>
<dbReference type="EMBL" id="LHXO01000198">
    <property type="protein sequence ID" value="KXA91976.1"/>
    <property type="molecule type" value="Genomic_DNA"/>
</dbReference>
<proteinExistence type="predicted"/>
<evidence type="ECO:0000313" key="2">
    <source>
        <dbReference type="Proteomes" id="UP000070284"/>
    </source>
</evidence>
<keyword evidence="2" id="KW-1185">Reference proteome</keyword>
<comment type="caution">
    <text evidence="1">The sequence shown here is derived from an EMBL/GenBank/DDBJ whole genome shotgun (WGS) entry which is preliminary data.</text>
</comment>
<dbReference type="Proteomes" id="UP000070284">
    <property type="component" value="Unassembled WGS sequence"/>
</dbReference>
<evidence type="ECO:0000313" key="1">
    <source>
        <dbReference type="EMBL" id="KXA91976.1"/>
    </source>
</evidence>
<sequence>MIFAKVASIIEAFPDINGEYASVDTNFLYDTDKDIKYYGGVLNIKVANFLYAALFGALRMRGGDFKILRIFFLKFFGASSFHRQ</sequence>
<name>A0A133UCR2_9EURY</name>